<comment type="catalytic activity">
    <reaction evidence="2">
        <text>2 GTP = 3',3'-c-di-GMP + 2 diphosphate</text>
        <dbReference type="Rhea" id="RHEA:24898"/>
        <dbReference type="ChEBI" id="CHEBI:33019"/>
        <dbReference type="ChEBI" id="CHEBI:37565"/>
        <dbReference type="ChEBI" id="CHEBI:58805"/>
        <dbReference type="EC" id="2.7.7.65"/>
    </reaction>
</comment>
<evidence type="ECO:0000256" key="1">
    <source>
        <dbReference type="ARBA" id="ARBA00012528"/>
    </source>
</evidence>
<dbReference type="PROSITE" id="PS50112">
    <property type="entry name" value="PAS"/>
    <property type="match status" value="1"/>
</dbReference>
<dbReference type="InterPro" id="IPR029787">
    <property type="entry name" value="Nucleotide_cyclase"/>
</dbReference>
<dbReference type="InterPro" id="IPR013655">
    <property type="entry name" value="PAS_fold_3"/>
</dbReference>
<evidence type="ECO:0000259" key="3">
    <source>
        <dbReference type="PROSITE" id="PS50112"/>
    </source>
</evidence>
<name>A0A1H9EUD3_9GAMM</name>
<dbReference type="Gene3D" id="3.30.70.270">
    <property type="match status" value="1"/>
</dbReference>
<keyword evidence="7" id="KW-1185">Reference proteome</keyword>
<dbReference type="InterPro" id="IPR043128">
    <property type="entry name" value="Rev_trsase/Diguanyl_cyclase"/>
</dbReference>
<dbReference type="InterPro" id="IPR035965">
    <property type="entry name" value="PAS-like_dom_sf"/>
</dbReference>
<feature type="domain" description="GGDEF" evidence="5">
    <location>
        <begin position="158"/>
        <end position="266"/>
    </location>
</feature>
<dbReference type="SUPFAM" id="SSF55073">
    <property type="entry name" value="Nucleotide cyclase"/>
    <property type="match status" value="1"/>
</dbReference>
<dbReference type="GO" id="GO:0052621">
    <property type="term" value="F:diguanylate cyclase activity"/>
    <property type="evidence" value="ECO:0007669"/>
    <property type="project" value="UniProtKB-EC"/>
</dbReference>
<dbReference type="EMBL" id="FOFO01000023">
    <property type="protein sequence ID" value="SEQ29242.1"/>
    <property type="molecule type" value="Genomic_DNA"/>
</dbReference>
<dbReference type="Pfam" id="PF08447">
    <property type="entry name" value="PAS_3"/>
    <property type="match status" value="1"/>
</dbReference>
<dbReference type="Pfam" id="PF00990">
    <property type="entry name" value="GGDEF"/>
    <property type="match status" value="1"/>
</dbReference>
<dbReference type="Gene3D" id="3.30.450.20">
    <property type="entry name" value="PAS domain"/>
    <property type="match status" value="1"/>
</dbReference>
<feature type="domain" description="PAS" evidence="3">
    <location>
        <begin position="31"/>
        <end position="73"/>
    </location>
</feature>
<dbReference type="InterPro" id="IPR000014">
    <property type="entry name" value="PAS"/>
</dbReference>
<feature type="domain" description="PAC" evidence="4">
    <location>
        <begin position="71"/>
        <end position="126"/>
    </location>
</feature>
<dbReference type="CDD" id="cd01949">
    <property type="entry name" value="GGDEF"/>
    <property type="match status" value="1"/>
</dbReference>
<gene>
    <name evidence="6" type="ORF">SAMN05421693_1232</name>
</gene>
<accession>A0A1H9EUD3</accession>
<evidence type="ECO:0000259" key="5">
    <source>
        <dbReference type="PROSITE" id="PS50887"/>
    </source>
</evidence>
<dbReference type="PANTHER" id="PTHR45138:SF9">
    <property type="entry name" value="DIGUANYLATE CYCLASE DGCM-RELATED"/>
    <property type="match status" value="1"/>
</dbReference>
<dbReference type="NCBIfam" id="TIGR00229">
    <property type="entry name" value="sensory_box"/>
    <property type="match status" value="1"/>
</dbReference>
<proteinExistence type="predicted"/>
<dbReference type="SUPFAM" id="SSF55785">
    <property type="entry name" value="PYP-like sensor domain (PAS domain)"/>
    <property type="match status" value="1"/>
</dbReference>
<evidence type="ECO:0000313" key="6">
    <source>
        <dbReference type="EMBL" id="SEQ29242.1"/>
    </source>
</evidence>
<evidence type="ECO:0000256" key="2">
    <source>
        <dbReference type="ARBA" id="ARBA00034247"/>
    </source>
</evidence>
<dbReference type="PROSITE" id="PS50887">
    <property type="entry name" value="GGDEF"/>
    <property type="match status" value="1"/>
</dbReference>
<dbReference type="CDD" id="cd00130">
    <property type="entry name" value="PAS"/>
    <property type="match status" value="1"/>
</dbReference>
<dbReference type="InterPro" id="IPR050469">
    <property type="entry name" value="Diguanylate_Cyclase"/>
</dbReference>
<dbReference type="EC" id="2.7.7.65" evidence="1"/>
<dbReference type="STRING" id="867345.SAMN05421693_1232"/>
<dbReference type="SMART" id="SM00267">
    <property type="entry name" value="GGDEF"/>
    <property type="match status" value="1"/>
</dbReference>
<evidence type="ECO:0000313" key="7">
    <source>
        <dbReference type="Proteomes" id="UP000199496"/>
    </source>
</evidence>
<dbReference type="Gene3D" id="2.10.70.100">
    <property type="match status" value="1"/>
</dbReference>
<dbReference type="Proteomes" id="UP000199496">
    <property type="component" value="Unassembled WGS sequence"/>
</dbReference>
<organism evidence="6 7">
    <name type="scientific">Ectothiorhodospira magna</name>
    <dbReference type="NCBI Taxonomy" id="867345"/>
    <lineage>
        <taxon>Bacteria</taxon>
        <taxon>Pseudomonadati</taxon>
        <taxon>Pseudomonadota</taxon>
        <taxon>Gammaproteobacteria</taxon>
        <taxon>Chromatiales</taxon>
        <taxon>Ectothiorhodospiraceae</taxon>
        <taxon>Ectothiorhodospira</taxon>
    </lineage>
</organism>
<evidence type="ECO:0000259" key="4">
    <source>
        <dbReference type="PROSITE" id="PS50113"/>
    </source>
</evidence>
<protein>
    <recommendedName>
        <fullName evidence="1">diguanylate cyclase</fullName>
        <ecNumber evidence="1">2.7.7.65</ecNumber>
    </recommendedName>
</protein>
<dbReference type="PROSITE" id="PS50113">
    <property type="entry name" value="PAC"/>
    <property type="match status" value="1"/>
</dbReference>
<dbReference type="NCBIfam" id="TIGR00254">
    <property type="entry name" value="GGDEF"/>
    <property type="match status" value="1"/>
</dbReference>
<dbReference type="PANTHER" id="PTHR45138">
    <property type="entry name" value="REGULATORY COMPONENTS OF SENSORY TRANSDUCTION SYSTEM"/>
    <property type="match status" value="1"/>
</dbReference>
<reference evidence="6 7" key="1">
    <citation type="submission" date="2016-10" db="EMBL/GenBank/DDBJ databases">
        <authorList>
            <person name="de Groot N.N."/>
        </authorList>
    </citation>
    <scope>NUCLEOTIDE SEQUENCE [LARGE SCALE GENOMIC DNA]</scope>
    <source>
        <strain evidence="6 7">B7-7</strain>
    </source>
</reference>
<dbReference type="AlphaFoldDB" id="A0A1H9EUD3"/>
<dbReference type="InterPro" id="IPR000700">
    <property type="entry name" value="PAS-assoc_C"/>
</dbReference>
<sequence>MEACVSPAHRRLLPEKWEASPVARQRLGRGAVTDLFGIDPEDVKDNIDRMFEVVHPDDIERLVHSVQVSERTQTFWSIDYRVCLNGEVRWLHGQSTPERTLEGGTLWHGLIMDITRQKQLEHELREISIRDALTGLFNRRYFFEVVSRELDRFGRTASPFCLIMMDLDKFKAINDGYGHAKGDETLISFSGVLKRRLRRTDVPARLGGGGVRGLPAGYLAGSGLLAGGGNPGRPCNHPPHQRGRHPLWYHGQLWPDPVSNCGSISR</sequence>
<dbReference type="InterPro" id="IPR000160">
    <property type="entry name" value="GGDEF_dom"/>
</dbReference>